<dbReference type="PRINTS" id="PR00081">
    <property type="entry name" value="GDHRDH"/>
</dbReference>
<dbReference type="GO" id="GO:0005737">
    <property type="term" value="C:cytoplasm"/>
    <property type="evidence" value="ECO:0007669"/>
    <property type="project" value="TreeGrafter"/>
</dbReference>
<evidence type="ECO:0000313" key="4">
    <source>
        <dbReference type="EMBL" id="KAG5656823.1"/>
    </source>
</evidence>
<sequence length="321" mass="35455">MIGRFDKYNSSIMSMYNVKDKKAIVTGAGSGICLSFARQLLESGCSVMIADIKLLPEAEELVNSWTVKDSSKACACYHKTDVSDWAQLSSLWDTALEKLGQIDIVCNGAGIYELPSSTFWNAPGVSPLSEDRADGNPGVYKTFAVNTLGPIRLAQLAVDYWLQNRSIEGNLLWIASVGGYAHSLQTPLYFASKAAIVSFVKSLGTMRKRYGIRNAAVCPGAVYTPIFHPEYCRDRVRPDTLSLTPEQCASVMFRVLTEEQYGDGNIIETMLIGNRENNSVNVREVPLELLYPTVIAEGSHDGLYQEEEKLAKQLEEVGMRK</sequence>
<evidence type="ECO:0000313" key="5">
    <source>
        <dbReference type="Proteomes" id="UP000782241"/>
    </source>
</evidence>
<dbReference type="Proteomes" id="UP000782241">
    <property type="component" value="Unassembled WGS sequence"/>
</dbReference>
<accession>A0A9P7GYR5</accession>
<keyword evidence="5" id="KW-1185">Reference proteome</keyword>
<dbReference type="AlphaFoldDB" id="A0A9P7GYR5"/>
<organism evidence="4 5">
    <name type="scientific">Fusarium avenaceum</name>
    <dbReference type="NCBI Taxonomy" id="40199"/>
    <lineage>
        <taxon>Eukaryota</taxon>
        <taxon>Fungi</taxon>
        <taxon>Dikarya</taxon>
        <taxon>Ascomycota</taxon>
        <taxon>Pezizomycotina</taxon>
        <taxon>Sordariomycetes</taxon>
        <taxon>Hypocreomycetidae</taxon>
        <taxon>Hypocreales</taxon>
        <taxon>Nectriaceae</taxon>
        <taxon>Fusarium</taxon>
        <taxon>Fusarium tricinctum species complex</taxon>
    </lineage>
</organism>
<evidence type="ECO:0008006" key="6">
    <source>
        <dbReference type="Google" id="ProtNLM"/>
    </source>
</evidence>
<dbReference type="SUPFAM" id="SSF51735">
    <property type="entry name" value="NAD(P)-binding Rossmann-fold domains"/>
    <property type="match status" value="1"/>
</dbReference>
<dbReference type="InterPro" id="IPR036291">
    <property type="entry name" value="NAD(P)-bd_dom_sf"/>
</dbReference>
<dbReference type="EMBL" id="JAGPUO010000020">
    <property type="protein sequence ID" value="KAG5656823.1"/>
    <property type="molecule type" value="Genomic_DNA"/>
</dbReference>
<keyword evidence="2" id="KW-0560">Oxidoreductase</keyword>
<evidence type="ECO:0000256" key="3">
    <source>
        <dbReference type="RuleBase" id="RU000363"/>
    </source>
</evidence>
<dbReference type="PANTHER" id="PTHR44229:SF4">
    <property type="entry name" value="15-HYDROXYPROSTAGLANDIN DEHYDROGENASE [NAD(+)]"/>
    <property type="match status" value="1"/>
</dbReference>
<comment type="similarity">
    <text evidence="1 3">Belongs to the short-chain dehydrogenases/reductases (SDR) family.</text>
</comment>
<dbReference type="InterPro" id="IPR002347">
    <property type="entry name" value="SDR_fam"/>
</dbReference>
<dbReference type="GO" id="GO:0016616">
    <property type="term" value="F:oxidoreductase activity, acting on the CH-OH group of donors, NAD or NADP as acceptor"/>
    <property type="evidence" value="ECO:0007669"/>
    <property type="project" value="TreeGrafter"/>
</dbReference>
<proteinExistence type="inferred from homology"/>
<evidence type="ECO:0000256" key="2">
    <source>
        <dbReference type="ARBA" id="ARBA00023002"/>
    </source>
</evidence>
<evidence type="ECO:0000256" key="1">
    <source>
        <dbReference type="ARBA" id="ARBA00006484"/>
    </source>
</evidence>
<dbReference type="Gene3D" id="3.40.50.720">
    <property type="entry name" value="NAD(P)-binding Rossmann-like Domain"/>
    <property type="match status" value="1"/>
</dbReference>
<reference evidence="4" key="1">
    <citation type="submission" date="2021-04" db="EMBL/GenBank/DDBJ databases">
        <title>Draft genome of Fusarium avenaceum strain F156N33, isolated from an atmospheric sample in Virginia.</title>
        <authorList>
            <person name="Yang S."/>
            <person name="Vinatzer B.A."/>
            <person name="Coleman J."/>
        </authorList>
    </citation>
    <scope>NUCLEOTIDE SEQUENCE</scope>
    <source>
        <strain evidence="4">F156N33</strain>
    </source>
</reference>
<comment type="caution">
    <text evidence="4">The sequence shown here is derived from an EMBL/GenBank/DDBJ whole genome shotgun (WGS) entry which is preliminary data.</text>
</comment>
<gene>
    <name evidence="4" type="ORF">KAF25_010376</name>
</gene>
<protein>
    <recommendedName>
        <fullName evidence="6">15-hydroxyprostaglandin dehydrogenase</fullName>
    </recommendedName>
</protein>
<dbReference type="PRINTS" id="PR00080">
    <property type="entry name" value="SDRFAMILY"/>
</dbReference>
<name>A0A9P7GYR5_9HYPO</name>
<dbReference type="PANTHER" id="PTHR44229">
    <property type="entry name" value="15-HYDROXYPROSTAGLANDIN DEHYDROGENASE [NAD(+)]"/>
    <property type="match status" value="1"/>
</dbReference>
<dbReference type="Pfam" id="PF00106">
    <property type="entry name" value="adh_short"/>
    <property type="match status" value="1"/>
</dbReference>